<dbReference type="InterPro" id="IPR005225">
    <property type="entry name" value="Small_GTP-bd"/>
</dbReference>
<keyword evidence="6" id="KW-1185">Reference proteome</keyword>
<evidence type="ECO:0000313" key="5">
    <source>
        <dbReference type="EMBL" id="KAG5271850.1"/>
    </source>
</evidence>
<dbReference type="Proteomes" id="UP000823561">
    <property type="component" value="Chromosome 13"/>
</dbReference>
<name>A0AAV6GE82_9TELE</name>
<protein>
    <recommendedName>
        <fullName evidence="4">GTP-binding protein</fullName>
    </recommendedName>
</protein>
<dbReference type="GO" id="GO:0005516">
    <property type="term" value="F:calmodulin binding"/>
    <property type="evidence" value="ECO:0007669"/>
    <property type="project" value="UniProtKB-UniRule"/>
</dbReference>
<comment type="similarity">
    <text evidence="1 4">Belongs to the small GTPase superfamily. RGK family.</text>
</comment>
<dbReference type="SMART" id="SM00173">
    <property type="entry name" value="RAS"/>
    <property type="match status" value="1"/>
</dbReference>
<dbReference type="GO" id="GO:0005246">
    <property type="term" value="F:calcium channel regulator activity"/>
    <property type="evidence" value="ECO:0007669"/>
    <property type="project" value="TreeGrafter"/>
</dbReference>
<keyword evidence="4" id="KW-0112">Calmodulin-binding</keyword>
<proteinExistence type="inferred from homology"/>
<dbReference type="InterPro" id="IPR027417">
    <property type="entry name" value="P-loop_NTPase"/>
</dbReference>
<organism evidence="5 6">
    <name type="scientific">Alosa alosa</name>
    <name type="common">allis shad</name>
    <dbReference type="NCBI Taxonomy" id="278164"/>
    <lineage>
        <taxon>Eukaryota</taxon>
        <taxon>Metazoa</taxon>
        <taxon>Chordata</taxon>
        <taxon>Craniata</taxon>
        <taxon>Vertebrata</taxon>
        <taxon>Euteleostomi</taxon>
        <taxon>Actinopterygii</taxon>
        <taxon>Neopterygii</taxon>
        <taxon>Teleostei</taxon>
        <taxon>Clupei</taxon>
        <taxon>Clupeiformes</taxon>
        <taxon>Clupeoidei</taxon>
        <taxon>Clupeidae</taxon>
        <taxon>Alosa</taxon>
    </lineage>
</organism>
<dbReference type="PIRSF" id="PIRSF038017">
    <property type="entry name" value="GTP-binding_GEM"/>
    <property type="match status" value="1"/>
</dbReference>
<dbReference type="SMART" id="SM00175">
    <property type="entry name" value="RAB"/>
    <property type="match status" value="1"/>
</dbReference>
<dbReference type="PROSITE" id="PS51419">
    <property type="entry name" value="RAB"/>
    <property type="match status" value="1"/>
</dbReference>
<keyword evidence="3 4" id="KW-0547">Nucleotide-binding</keyword>
<keyword evidence="2" id="KW-0597">Phosphoprotein</keyword>
<dbReference type="NCBIfam" id="TIGR00231">
    <property type="entry name" value="small_GTP"/>
    <property type="match status" value="1"/>
</dbReference>
<dbReference type="Gene3D" id="3.40.50.300">
    <property type="entry name" value="P-loop containing nucleotide triphosphate hydrolases"/>
    <property type="match status" value="1"/>
</dbReference>
<dbReference type="PROSITE" id="PS51421">
    <property type="entry name" value="RAS"/>
    <property type="match status" value="1"/>
</dbReference>
<reference evidence="5" key="1">
    <citation type="submission" date="2020-10" db="EMBL/GenBank/DDBJ databases">
        <title>Chromosome-scale genome assembly of the Allis shad, Alosa alosa.</title>
        <authorList>
            <person name="Margot Z."/>
            <person name="Christophe K."/>
            <person name="Cabau C."/>
            <person name="Louis A."/>
            <person name="Berthelot C."/>
            <person name="Parey E."/>
            <person name="Roest Crollius H."/>
            <person name="Montfort J."/>
            <person name="Robinson-Rechavi M."/>
            <person name="Bucao C."/>
            <person name="Bouchez O."/>
            <person name="Gislard M."/>
            <person name="Lluch J."/>
            <person name="Milhes M."/>
            <person name="Lampietro C."/>
            <person name="Lopez Roques C."/>
            <person name="Donnadieu C."/>
            <person name="Braasch I."/>
            <person name="Desvignes T."/>
            <person name="Postlethwait J."/>
            <person name="Bobe J."/>
            <person name="Guiguen Y."/>
        </authorList>
    </citation>
    <scope>NUCLEOTIDE SEQUENCE</scope>
    <source>
        <strain evidence="5">M-15738</strain>
        <tissue evidence="5">Blood</tissue>
    </source>
</reference>
<dbReference type="InterPro" id="IPR001806">
    <property type="entry name" value="Small_GTPase"/>
</dbReference>
<dbReference type="InterPro" id="IPR051641">
    <property type="entry name" value="RGK_GTP-binding_reg"/>
</dbReference>
<sequence>MALLANMRRHSLRMQQQLHRWSICVPDGSHLLNDGLRQCEEAVTRVGTDEDEKYRERWSSMSTDSGISTESSTPAFTVVMLGDPGVGKTALTGIFAGDTDSLAIDSEMFVEEVCERTVLVDGESATVTLVDSCNTLEEAVSEVCSVDAFLLVYSITDRASFERAAELRIQIRQAEAYANTPIILVGNKCDLVRRREVPISEARVCAVVFDCKLVETSALMQHNVWLLFDGVIRQLRLRGNSSDGPSHRKGSVPERAKRFIHTLAAKRNTHAAYTLKSKSCHDLWRKDRVSVTESAGEEKGQCLPCFMA</sequence>
<dbReference type="AlphaFoldDB" id="A0AAV6GE82"/>
<dbReference type="PANTHER" id="PTHR45775">
    <property type="entry name" value="RAD, GEM/KIR FAMILY MEMBER 2, ISOFORM C"/>
    <property type="match status" value="1"/>
</dbReference>
<evidence type="ECO:0000313" key="6">
    <source>
        <dbReference type="Proteomes" id="UP000823561"/>
    </source>
</evidence>
<keyword evidence="4" id="KW-0342">GTP-binding</keyword>
<dbReference type="CDD" id="cd04148">
    <property type="entry name" value="RGK"/>
    <property type="match status" value="1"/>
</dbReference>
<dbReference type="InterPro" id="IPR017358">
    <property type="entry name" value="RGK"/>
</dbReference>
<comment type="subunit">
    <text evidence="4">Interacts with Calmodulin.</text>
</comment>
<evidence type="ECO:0000256" key="4">
    <source>
        <dbReference type="PIRNR" id="PIRNR038017"/>
    </source>
</evidence>
<comment type="caution">
    <text evidence="5">The sequence shown here is derived from an EMBL/GenBank/DDBJ whole genome shotgun (WGS) entry which is preliminary data.</text>
</comment>
<dbReference type="SUPFAM" id="SSF52540">
    <property type="entry name" value="P-loop containing nucleoside triphosphate hydrolases"/>
    <property type="match status" value="1"/>
</dbReference>
<accession>A0AAV6GE82</accession>
<dbReference type="GO" id="GO:0003924">
    <property type="term" value="F:GTPase activity"/>
    <property type="evidence" value="ECO:0007669"/>
    <property type="project" value="UniProtKB-UniRule"/>
</dbReference>
<dbReference type="SMART" id="SM00174">
    <property type="entry name" value="RHO"/>
    <property type="match status" value="1"/>
</dbReference>
<dbReference type="PRINTS" id="PR00449">
    <property type="entry name" value="RASTRNSFRMNG"/>
</dbReference>
<dbReference type="Pfam" id="PF00071">
    <property type="entry name" value="Ras"/>
    <property type="match status" value="1"/>
</dbReference>
<evidence type="ECO:0000256" key="1">
    <source>
        <dbReference type="ARBA" id="ARBA00008846"/>
    </source>
</evidence>
<dbReference type="GO" id="GO:0005886">
    <property type="term" value="C:plasma membrane"/>
    <property type="evidence" value="ECO:0007669"/>
    <property type="project" value="TreeGrafter"/>
</dbReference>
<gene>
    <name evidence="5" type="ORF">AALO_G00184820</name>
</gene>
<evidence type="ECO:0000256" key="2">
    <source>
        <dbReference type="ARBA" id="ARBA00022553"/>
    </source>
</evidence>
<dbReference type="EMBL" id="JADWDJ010000013">
    <property type="protein sequence ID" value="KAG5271850.1"/>
    <property type="molecule type" value="Genomic_DNA"/>
</dbReference>
<dbReference type="GO" id="GO:0005525">
    <property type="term" value="F:GTP binding"/>
    <property type="evidence" value="ECO:0007669"/>
    <property type="project" value="UniProtKB-UniRule"/>
</dbReference>
<dbReference type="PANTHER" id="PTHR45775:SF4">
    <property type="entry name" value="GTP-BINDING PROTEIN GEM"/>
    <property type="match status" value="1"/>
</dbReference>
<evidence type="ECO:0000256" key="3">
    <source>
        <dbReference type="ARBA" id="ARBA00022741"/>
    </source>
</evidence>